<keyword evidence="2" id="KW-0813">Transport</keyword>
<evidence type="ECO:0000256" key="1">
    <source>
        <dbReference type="ARBA" id="ARBA00010333"/>
    </source>
</evidence>
<dbReference type="GeneID" id="95392168"/>
<comment type="caution">
    <text evidence="6">The sequence shown here is derived from an EMBL/GenBank/DDBJ whole genome shotgun (WGS) entry which is preliminary data.</text>
</comment>
<name>A0A7W5V8F6_9ACTN</name>
<evidence type="ECO:0000256" key="4">
    <source>
        <dbReference type="RuleBase" id="RU003744"/>
    </source>
</evidence>
<gene>
    <name evidence="6" type="ORF">FHR33_005861</name>
</gene>
<dbReference type="InterPro" id="IPR001638">
    <property type="entry name" value="Solute-binding_3/MltF_N"/>
</dbReference>
<dbReference type="SUPFAM" id="SSF53850">
    <property type="entry name" value="Periplasmic binding protein-like II"/>
    <property type="match status" value="1"/>
</dbReference>
<dbReference type="Pfam" id="PF00497">
    <property type="entry name" value="SBP_bac_3"/>
    <property type="match status" value="1"/>
</dbReference>
<dbReference type="Gene3D" id="3.40.190.10">
    <property type="entry name" value="Periplasmic binding protein-like II"/>
    <property type="match status" value="2"/>
</dbReference>
<dbReference type="SMART" id="SM00062">
    <property type="entry name" value="PBPb"/>
    <property type="match status" value="1"/>
</dbReference>
<dbReference type="GO" id="GO:0005576">
    <property type="term" value="C:extracellular region"/>
    <property type="evidence" value="ECO:0007669"/>
    <property type="project" value="TreeGrafter"/>
</dbReference>
<dbReference type="AlphaFoldDB" id="A0A7W5V8F6"/>
<dbReference type="InterPro" id="IPR051455">
    <property type="entry name" value="Bact_solute-bind_prot3"/>
</dbReference>
<feature type="domain" description="Solute-binding protein family 3/N-terminal" evidence="5">
    <location>
        <begin position="32"/>
        <end position="253"/>
    </location>
</feature>
<dbReference type="PANTHER" id="PTHR30085:SF6">
    <property type="entry name" value="ABC TRANSPORTER GLUTAMINE-BINDING PROTEIN GLNH"/>
    <property type="match status" value="1"/>
</dbReference>
<keyword evidence="7" id="KW-1185">Reference proteome</keyword>
<dbReference type="RefSeq" id="WP_183654072.1">
    <property type="nucleotide sequence ID" value="NZ_BAAAXX010000019.1"/>
</dbReference>
<proteinExistence type="inferred from homology"/>
<dbReference type="CDD" id="cd13690">
    <property type="entry name" value="PBP2_GluB"/>
    <property type="match status" value="1"/>
</dbReference>
<protein>
    <submittedName>
        <fullName evidence="6">Glutamate transport system substrate-binding protein</fullName>
    </submittedName>
</protein>
<evidence type="ECO:0000313" key="7">
    <source>
        <dbReference type="Proteomes" id="UP000579945"/>
    </source>
</evidence>
<dbReference type="PROSITE" id="PS51257">
    <property type="entry name" value="PROKAR_LIPOPROTEIN"/>
    <property type="match status" value="1"/>
</dbReference>
<dbReference type="InterPro" id="IPR018313">
    <property type="entry name" value="SBP_3_CS"/>
</dbReference>
<dbReference type="GO" id="GO:0030288">
    <property type="term" value="C:outer membrane-bounded periplasmic space"/>
    <property type="evidence" value="ECO:0007669"/>
    <property type="project" value="TreeGrafter"/>
</dbReference>
<keyword evidence="3" id="KW-0732">Signal</keyword>
<comment type="similarity">
    <text evidence="1 4">Belongs to the bacterial solute-binding protein 3 family.</text>
</comment>
<dbReference type="EMBL" id="JACIBV010000001">
    <property type="protein sequence ID" value="MBB3730001.1"/>
    <property type="molecule type" value="Genomic_DNA"/>
</dbReference>
<organism evidence="6 7">
    <name type="scientific">Nonomuraea dietziae</name>
    <dbReference type="NCBI Taxonomy" id="65515"/>
    <lineage>
        <taxon>Bacteria</taxon>
        <taxon>Bacillati</taxon>
        <taxon>Actinomycetota</taxon>
        <taxon>Actinomycetes</taxon>
        <taxon>Streptosporangiales</taxon>
        <taxon>Streptosporangiaceae</taxon>
        <taxon>Nonomuraea</taxon>
    </lineage>
</organism>
<evidence type="ECO:0000256" key="2">
    <source>
        <dbReference type="ARBA" id="ARBA00022448"/>
    </source>
</evidence>
<dbReference type="GO" id="GO:0006865">
    <property type="term" value="P:amino acid transport"/>
    <property type="evidence" value="ECO:0007669"/>
    <property type="project" value="TreeGrafter"/>
</dbReference>
<reference evidence="6 7" key="1">
    <citation type="submission" date="2020-08" db="EMBL/GenBank/DDBJ databases">
        <title>Sequencing the genomes of 1000 actinobacteria strains.</title>
        <authorList>
            <person name="Klenk H.-P."/>
        </authorList>
    </citation>
    <scope>NUCLEOTIDE SEQUENCE [LARGE SCALE GENOMIC DNA]</scope>
    <source>
        <strain evidence="6 7">DSM 44320</strain>
    </source>
</reference>
<dbReference type="PANTHER" id="PTHR30085">
    <property type="entry name" value="AMINO ACID ABC TRANSPORTER PERMEASE"/>
    <property type="match status" value="1"/>
</dbReference>
<dbReference type="PROSITE" id="PS01039">
    <property type="entry name" value="SBP_BACTERIAL_3"/>
    <property type="match status" value="1"/>
</dbReference>
<dbReference type="Proteomes" id="UP000579945">
    <property type="component" value="Unassembled WGS sequence"/>
</dbReference>
<accession>A0A7W5V8F6</accession>
<evidence type="ECO:0000313" key="6">
    <source>
        <dbReference type="EMBL" id="MBB3730001.1"/>
    </source>
</evidence>
<sequence length="269" mass="28500">MRKLVSSVAAASLLSGCGGDLAGARSILDKDELVVAVKSDQPGLAVRTSGGVFQGFDVDVAAYVAARLGKKVSFVATTSEGREAKLREGAADMVVATYSISAERKRQVTFAGPYYVSRQDILVRAGYGRIRNVRDLKGRRLCEAQGSISTSRIVDGHRIAAVLVPARTYGECVDLLRSGAVEAVSTGDLILAGFAVRERGAFAIVNAPFTAERYGIALPLGDVKGCEQVNRAITDMYQDGTAARLLDKWFGASGLQLSAFVPEFEGCTP</sequence>
<evidence type="ECO:0000256" key="3">
    <source>
        <dbReference type="ARBA" id="ARBA00022729"/>
    </source>
</evidence>
<evidence type="ECO:0000259" key="5">
    <source>
        <dbReference type="SMART" id="SM00062"/>
    </source>
</evidence>